<sequence length="180" mass="21470">MGNKTHPIKVILKSSEDAKTILKNREMIKVPIGDFNLDYLIAKMNLLKFTNCYFLSLQQQRNNRASIYERYVARIRTLCCPYTDALLSVYGRCCLSIENAFNYLKAVYTVTFSSLIFQQRELRYISIIKVQIWHRIAGMNLLRFTSKFSILNYKWLLSYRCRKKQELEYIAMFQHFKCKK</sequence>
<evidence type="ECO:0000313" key="1">
    <source>
        <dbReference type="EMBL" id="KAJ8971978.1"/>
    </source>
</evidence>
<evidence type="ECO:0008006" key="3">
    <source>
        <dbReference type="Google" id="ProtNLM"/>
    </source>
</evidence>
<reference evidence="1" key="1">
    <citation type="journal article" date="2023" name="Insect Mol. Biol.">
        <title>Genome sequencing provides insights into the evolution of gene families encoding plant cell wall-degrading enzymes in longhorned beetles.</title>
        <authorList>
            <person name="Shin N.R."/>
            <person name="Okamura Y."/>
            <person name="Kirsch R."/>
            <person name="Pauchet Y."/>
        </authorList>
    </citation>
    <scope>NUCLEOTIDE SEQUENCE</scope>
    <source>
        <strain evidence="1">MMC_N1</strain>
    </source>
</reference>
<protein>
    <recommendedName>
        <fullName evidence="3">DDE Tnp4 domain-containing protein</fullName>
    </recommendedName>
</protein>
<keyword evidence="2" id="KW-1185">Reference proteome</keyword>
<evidence type="ECO:0000313" key="2">
    <source>
        <dbReference type="Proteomes" id="UP001162164"/>
    </source>
</evidence>
<proteinExistence type="predicted"/>
<name>A0ABQ9J2R7_9CUCU</name>
<organism evidence="1 2">
    <name type="scientific">Molorchus minor</name>
    <dbReference type="NCBI Taxonomy" id="1323400"/>
    <lineage>
        <taxon>Eukaryota</taxon>
        <taxon>Metazoa</taxon>
        <taxon>Ecdysozoa</taxon>
        <taxon>Arthropoda</taxon>
        <taxon>Hexapoda</taxon>
        <taxon>Insecta</taxon>
        <taxon>Pterygota</taxon>
        <taxon>Neoptera</taxon>
        <taxon>Endopterygota</taxon>
        <taxon>Coleoptera</taxon>
        <taxon>Polyphaga</taxon>
        <taxon>Cucujiformia</taxon>
        <taxon>Chrysomeloidea</taxon>
        <taxon>Cerambycidae</taxon>
        <taxon>Lamiinae</taxon>
        <taxon>Monochamini</taxon>
        <taxon>Molorchus</taxon>
    </lineage>
</organism>
<gene>
    <name evidence="1" type="ORF">NQ317_010074</name>
</gene>
<comment type="caution">
    <text evidence="1">The sequence shown here is derived from an EMBL/GenBank/DDBJ whole genome shotgun (WGS) entry which is preliminary data.</text>
</comment>
<dbReference type="EMBL" id="JAPWTJ010001407">
    <property type="protein sequence ID" value="KAJ8971978.1"/>
    <property type="molecule type" value="Genomic_DNA"/>
</dbReference>
<accession>A0ABQ9J2R7</accession>
<dbReference type="Proteomes" id="UP001162164">
    <property type="component" value="Unassembled WGS sequence"/>
</dbReference>